<dbReference type="Proteomes" id="UP001597283">
    <property type="component" value="Unassembled WGS sequence"/>
</dbReference>
<comment type="similarity">
    <text evidence="1">Belongs to the 'GDXG' lipolytic enzyme family.</text>
</comment>
<evidence type="ECO:0000313" key="4">
    <source>
        <dbReference type="EMBL" id="MFD1789604.1"/>
    </source>
</evidence>
<dbReference type="SUPFAM" id="SSF53474">
    <property type="entry name" value="alpha/beta-Hydrolases"/>
    <property type="match status" value="1"/>
</dbReference>
<dbReference type="GO" id="GO:0016787">
    <property type="term" value="F:hydrolase activity"/>
    <property type="evidence" value="ECO:0007669"/>
    <property type="project" value="UniProtKB-KW"/>
</dbReference>
<dbReference type="PANTHER" id="PTHR48081:SF8">
    <property type="entry name" value="ALPHA_BETA HYDROLASE FOLD-3 DOMAIN-CONTAINING PROTEIN-RELATED"/>
    <property type="match status" value="1"/>
</dbReference>
<dbReference type="InterPro" id="IPR029058">
    <property type="entry name" value="AB_hydrolase_fold"/>
</dbReference>
<evidence type="ECO:0000313" key="5">
    <source>
        <dbReference type="Proteomes" id="UP001597283"/>
    </source>
</evidence>
<keyword evidence="2 4" id="KW-0378">Hydrolase</keyword>
<keyword evidence="5" id="KW-1185">Reference proteome</keyword>
<protein>
    <submittedName>
        <fullName evidence="4">Alpha/beta hydrolase</fullName>
    </submittedName>
</protein>
<name>A0ABW4NHS0_9SPHN</name>
<dbReference type="RefSeq" id="WP_380941669.1">
    <property type="nucleotide sequence ID" value="NZ_JBHUFC010000023.1"/>
</dbReference>
<dbReference type="PROSITE" id="PS01173">
    <property type="entry name" value="LIPASE_GDXG_HIS"/>
    <property type="match status" value="1"/>
</dbReference>
<dbReference type="InterPro" id="IPR050300">
    <property type="entry name" value="GDXG_lipolytic_enzyme"/>
</dbReference>
<sequence>MPDGVDPAFAALLSDPRAALRRLAAHVPLRALRAGANAFMASAPQTPVHAVEDITASGPDGTIPLRLYRPSAAEDLPVILFMHGGGFILGSLDTHDAMCRSLCSQTGAAVLAIDYRLSPEAPYPAALDDIAAVQAMIVRGGAGPALDSTRIAIVGDSAGGHLAATAALTLPVRHVGLIYPMIDPAHATASADAFAEGYMLTGSFVAWAWQAYAGPASGALTGVDLSRYPPTTILTAEYDPLRDEGEVFGARLRAAGCDVAVERFGGMIHGFVGLPQLTARADEAIGAIARRIRASFAS</sequence>
<evidence type="ECO:0000256" key="1">
    <source>
        <dbReference type="ARBA" id="ARBA00010515"/>
    </source>
</evidence>
<dbReference type="Gene3D" id="3.40.50.1820">
    <property type="entry name" value="alpha/beta hydrolase"/>
    <property type="match status" value="1"/>
</dbReference>
<feature type="domain" description="Alpha/beta hydrolase fold-3" evidence="3">
    <location>
        <begin position="79"/>
        <end position="272"/>
    </location>
</feature>
<reference evidence="5" key="1">
    <citation type="journal article" date="2019" name="Int. J. Syst. Evol. Microbiol.">
        <title>The Global Catalogue of Microorganisms (GCM) 10K type strain sequencing project: providing services to taxonomists for standard genome sequencing and annotation.</title>
        <authorList>
            <consortium name="The Broad Institute Genomics Platform"/>
            <consortium name="The Broad Institute Genome Sequencing Center for Infectious Disease"/>
            <person name="Wu L."/>
            <person name="Ma J."/>
        </authorList>
    </citation>
    <scope>NUCLEOTIDE SEQUENCE [LARGE SCALE GENOMIC DNA]</scope>
    <source>
        <strain evidence="5">Q85</strain>
    </source>
</reference>
<dbReference type="InterPro" id="IPR013094">
    <property type="entry name" value="AB_hydrolase_3"/>
</dbReference>
<evidence type="ECO:0000256" key="2">
    <source>
        <dbReference type="ARBA" id="ARBA00022801"/>
    </source>
</evidence>
<accession>A0ABW4NHS0</accession>
<dbReference type="PANTHER" id="PTHR48081">
    <property type="entry name" value="AB HYDROLASE SUPERFAMILY PROTEIN C4A8.06C"/>
    <property type="match status" value="1"/>
</dbReference>
<evidence type="ECO:0000259" key="3">
    <source>
        <dbReference type="Pfam" id="PF07859"/>
    </source>
</evidence>
<gene>
    <name evidence="4" type="ORF">ACFSC3_18780</name>
</gene>
<comment type="caution">
    <text evidence="4">The sequence shown here is derived from an EMBL/GenBank/DDBJ whole genome shotgun (WGS) entry which is preliminary data.</text>
</comment>
<organism evidence="4 5">
    <name type="scientific">Sphingomonas floccifaciens</name>
    <dbReference type="NCBI Taxonomy" id="1844115"/>
    <lineage>
        <taxon>Bacteria</taxon>
        <taxon>Pseudomonadati</taxon>
        <taxon>Pseudomonadota</taxon>
        <taxon>Alphaproteobacteria</taxon>
        <taxon>Sphingomonadales</taxon>
        <taxon>Sphingomonadaceae</taxon>
        <taxon>Sphingomonas</taxon>
    </lineage>
</organism>
<dbReference type="Pfam" id="PF07859">
    <property type="entry name" value="Abhydrolase_3"/>
    <property type="match status" value="1"/>
</dbReference>
<dbReference type="InterPro" id="IPR002168">
    <property type="entry name" value="Lipase_GDXG_HIS_AS"/>
</dbReference>
<proteinExistence type="inferred from homology"/>
<dbReference type="EMBL" id="JBHUFC010000023">
    <property type="protein sequence ID" value="MFD1789604.1"/>
    <property type="molecule type" value="Genomic_DNA"/>
</dbReference>